<feature type="binding site" evidence="4">
    <location>
        <position position="7"/>
    </location>
    <ligand>
        <name>a divalent metal cation</name>
        <dbReference type="ChEBI" id="CHEBI:60240"/>
        <label>1</label>
    </ligand>
</feature>
<dbReference type="InterPro" id="IPR032466">
    <property type="entry name" value="Metal_Hydrolase"/>
</dbReference>
<dbReference type="PROSITE" id="PS01137">
    <property type="entry name" value="TATD_1"/>
    <property type="match status" value="1"/>
</dbReference>
<keyword evidence="3" id="KW-0378">Hydrolase</keyword>
<organism evidence="5 6">
    <name type="scientific">Aquicella siphonis</name>
    <dbReference type="NCBI Taxonomy" id="254247"/>
    <lineage>
        <taxon>Bacteria</taxon>
        <taxon>Pseudomonadati</taxon>
        <taxon>Pseudomonadota</taxon>
        <taxon>Gammaproteobacteria</taxon>
        <taxon>Legionellales</taxon>
        <taxon>Coxiellaceae</taxon>
        <taxon>Aquicella</taxon>
    </lineage>
</organism>
<dbReference type="PANTHER" id="PTHR46124">
    <property type="entry name" value="D-AMINOACYL-TRNA DEACYLASE"/>
    <property type="match status" value="1"/>
</dbReference>
<dbReference type="InterPro" id="IPR001130">
    <property type="entry name" value="TatD-like"/>
</dbReference>
<dbReference type="EMBL" id="LR699119">
    <property type="protein sequence ID" value="VVC75912.1"/>
    <property type="molecule type" value="Genomic_DNA"/>
</dbReference>
<dbReference type="CDD" id="cd01310">
    <property type="entry name" value="TatD_DNAse"/>
    <property type="match status" value="1"/>
</dbReference>
<comment type="similarity">
    <text evidence="1">Belongs to the metallo-dependent hydrolases superfamily. TatD-type hydrolase family.</text>
</comment>
<feature type="binding site" evidence="4">
    <location>
        <position position="94"/>
    </location>
    <ligand>
        <name>a divalent metal cation</name>
        <dbReference type="ChEBI" id="CHEBI:60240"/>
        <label>1</label>
    </ligand>
</feature>
<dbReference type="GO" id="GO:0016788">
    <property type="term" value="F:hydrolase activity, acting on ester bonds"/>
    <property type="evidence" value="ECO:0007669"/>
    <property type="project" value="InterPro"/>
</dbReference>
<evidence type="ECO:0000313" key="5">
    <source>
        <dbReference type="EMBL" id="VVC75912.1"/>
    </source>
</evidence>
<dbReference type="SUPFAM" id="SSF51556">
    <property type="entry name" value="Metallo-dependent hydrolases"/>
    <property type="match status" value="1"/>
</dbReference>
<gene>
    <name evidence="5" type="primary">ycfH</name>
    <name evidence="5" type="ORF">AQUSIP_12130</name>
</gene>
<evidence type="ECO:0000256" key="3">
    <source>
        <dbReference type="ARBA" id="ARBA00022801"/>
    </source>
</evidence>
<dbReference type="Pfam" id="PF01026">
    <property type="entry name" value="TatD_DNase"/>
    <property type="match status" value="1"/>
</dbReference>
<dbReference type="Proteomes" id="UP000324194">
    <property type="component" value="Chromosome 1"/>
</dbReference>
<feature type="binding site" evidence="4">
    <location>
        <position position="205"/>
    </location>
    <ligand>
        <name>a divalent metal cation</name>
        <dbReference type="ChEBI" id="CHEBI:60240"/>
        <label>1</label>
    </ligand>
</feature>
<dbReference type="PROSITE" id="PS01091">
    <property type="entry name" value="TATD_3"/>
    <property type="match status" value="1"/>
</dbReference>
<evidence type="ECO:0000313" key="6">
    <source>
        <dbReference type="Proteomes" id="UP000324194"/>
    </source>
</evidence>
<sequence>MFLVDSHCHLDLLDLAPDQGDLNQVIARARNFGVHYFLNVCVKLADFPVVLKTAEQFPFVSASVGLHPNETGEDIDPDKLVSLAQHEKVVAVGETGLDYFRSEGDLEWQRERFRTHIRAANTVLKPLIVHTRDAKQDTIRIMGEEGADRAGGVMHCFTEDWQVAKQALDMNFYISFSGIITFKNATVIQEVAKQVPLDRILLETDSPYLAPVPKRGTPNEPAYVRYTAEYLAELRKMSVDDLAERTTQNFFKLFRGAVRPHV</sequence>
<dbReference type="NCBIfam" id="TIGR00010">
    <property type="entry name" value="YchF/TatD family DNA exonuclease"/>
    <property type="match status" value="1"/>
</dbReference>
<dbReference type="InterPro" id="IPR015991">
    <property type="entry name" value="TatD/YcfH-like"/>
</dbReference>
<evidence type="ECO:0000256" key="2">
    <source>
        <dbReference type="ARBA" id="ARBA00022723"/>
    </source>
</evidence>
<protein>
    <submittedName>
        <fullName evidence="5">Putative deoxyribonuclease YcfH</fullName>
    </submittedName>
</protein>
<proteinExistence type="inferred from homology"/>
<reference evidence="5 6" key="1">
    <citation type="submission" date="2019-08" db="EMBL/GenBank/DDBJ databases">
        <authorList>
            <person name="Guy L."/>
        </authorList>
    </citation>
    <scope>NUCLEOTIDE SEQUENCE [LARGE SCALE GENOMIC DNA]</scope>
    <source>
        <strain evidence="5 6">SGT-108</strain>
    </source>
</reference>
<dbReference type="OrthoDB" id="9810005at2"/>
<dbReference type="GO" id="GO:0046872">
    <property type="term" value="F:metal ion binding"/>
    <property type="evidence" value="ECO:0007669"/>
    <property type="project" value="UniProtKB-KW"/>
</dbReference>
<name>A0A5E4PHI1_9COXI</name>
<keyword evidence="6" id="KW-1185">Reference proteome</keyword>
<accession>A0A5E4PHI1</accession>
<dbReference type="PANTHER" id="PTHR46124:SF2">
    <property type="entry name" value="D-AMINOACYL-TRNA DEACYLASE"/>
    <property type="match status" value="1"/>
</dbReference>
<feature type="binding site" evidence="4">
    <location>
        <position position="9"/>
    </location>
    <ligand>
        <name>a divalent metal cation</name>
        <dbReference type="ChEBI" id="CHEBI:60240"/>
        <label>1</label>
    </ligand>
</feature>
<dbReference type="RefSeq" id="WP_148339179.1">
    <property type="nucleotide sequence ID" value="NZ_LR699119.1"/>
</dbReference>
<dbReference type="GO" id="GO:0004536">
    <property type="term" value="F:DNA nuclease activity"/>
    <property type="evidence" value="ECO:0007669"/>
    <property type="project" value="InterPro"/>
</dbReference>
<dbReference type="GO" id="GO:0005829">
    <property type="term" value="C:cytosol"/>
    <property type="evidence" value="ECO:0007669"/>
    <property type="project" value="TreeGrafter"/>
</dbReference>
<dbReference type="AlphaFoldDB" id="A0A5E4PHI1"/>
<feature type="binding site" evidence="4">
    <location>
        <position position="130"/>
    </location>
    <ligand>
        <name>a divalent metal cation</name>
        <dbReference type="ChEBI" id="CHEBI:60240"/>
        <label>2</label>
    </ligand>
</feature>
<evidence type="ECO:0000256" key="4">
    <source>
        <dbReference type="PIRSR" id="PIRSR005902-1"/>
    </source>
</evidence>
<feature type="binding site" evidence="4">
    <location>
        <position position="155"/>
    </location>
    <ligand>
        <name>a divalent metal cation</name>
        <dbReference type="ChEBI" id="CHEBI:60240"/>
        <label>2</label>
    </ligand>
</feature>
<dbReference type="Gene3D" id="3.20.20.140">
    <property type="entry name" value="Metal-dependent hydrolases"/>
    <property type="match status" value="1"/>
</dbReference>
<dbReference type="InterPro" id="IPR018228">
    <property type="entry name" value="DNase_TatD-rel_CS"/>
</dbReference>
<dbReference type="FunFam" id="3.20.20.140:FF:000005">
    <property type="entry name" value="TatD family hydrolase"/>
    <property type="match status" value="1"/>
</dbReference>
<evidence type="ECO:0000256" key="1">
    <source>
        <dbReference type="ARBA" id="ARBA00009275"/>
    </source>
</evidence>
<dbReference type="KEGG" id="asip:AQUSIP_12130"/>
<keyword evidence="2 4" id="KW-0479">Metal-binding</keyword>
<dbReference type="PIRSF" id="PIRSF005902">
    <property type="entry name" value="DNase_TatD"/>
    <property type="match status" value="1"/>
</dbReference>